<proteinExistence type="predicted"/>
<dbReference type="EMBL" id="BIXY01000014">
    <property type="protein sequence ID" value="GCF07810.1"/>
    <property type="molecule type" value="Genomic_DNA"/>
</dbReference>
<evidence type="ECO:0000313" key="1">
    <source>
        <dbReference type="EMBL" id="GCF07810.1"/>
    </source>
</evidence>
<dbReference type="RefSeq" id="WP_149400815.1">
    <property type="nucleotide sequence ID" value="NZ_BIXY01000014.1"/>
</dbReference>
<dbReference type="AlphaFoldDB" id="A0A5A5T8K5"/>
<protein>
    <submittedName>
        <fullName evidence="1">Uncharacterized protein</fullName>
    </submittedName>
</protein>
<accession>A0A5A5T8K5</accession>
<comment type="caution">
    <text evidence="1">The sequence shown here is derived from an EMBL/GenBank/DDBJ whole genome shotgun (WGS) entry which is preliminary data.</text>
</comment>
<name>A0A5A5T8K5_9CHLR</name>
<organism evidence="1 2">
    <name type="scientific">Dictyobacter arantiisoli</name>
    <dbReference type="NCBI Taxonomy" id="2014874"/>
    <lineage>
        <taxon>Bacteria</taxon>
        <taxon>Bacillati</taxon>
        <taxon>Chloroflexota</taxon>
        <taxon>Ktedonobacteria</taxon>
        <taxon>Ktedonobacterales</taxon>
        <taxon>Dictyobacteraceae</taxon>
        <taxon>Dictyobacter</taxon>
    </lineage>
</organism>
<reference evidence="1 2" key="1">
    <citation type="submission" date="2019-01" db="EMBL/GenBank/DDBJ databases">
        <title>Draft genome sequence of Dictyobacter sp. Uno17.</title>
        <authorList>
            <person name="Wang C.M."/>
            <person name="Zheng Y."/>
            <person name="Sakai Y."/>
            <person name="Abe K."/>
            <person name="Yokota A."/>
            <person name="Yabe S."/>
        </authorList>
    </citation>
    <scope>NUCLEOTIDE SEQUENCE [LARGE SCALE GENOMIC DNA]</scope>
    <source>
        <strain evidence="1 2">Uno17</strain>
    </source>
</reference>
<evidence type="ECO:0000313" key="2">
    <source>
        <dbReference type="Proteomes" id="UP000322530"/>
    </source>
</evidence>
<dbReference type="OrthoDB" id="5643411at2"/>
<gene>
    <name evidence="1" type="ORF">KDI_13740</name>
</gene>
<dbReference type="Proteomes" id="UP000322530">
    <property type="component" value="Unassembled WGS sequence"/>
</dbReference>
<keyword evidence="2" id="KW-1185">Reference proteome</keyword>
<sequence>MFDVAPLVPEARAVAQAAARIYWQHLQNALQGILIHGSALKGGIIEGCSDIDFRLYLSATLLTPAGQLPLPLSMAIQRDLTAIDLAPFQYIQAYVTSSQTAHQHGGPLPGAYHMLYGTLPVPEATLPELLQRARETIERAQHVPARVAAELLEAGGNRLQLRVRYMCTDVWPVMYSVLALQAPQPLEIWRLSKQSAMYLLPANAPLGRSIRRFSQCVHTYYEQSHSTENALAVLEQGVAFLEAATHWYASYR</sequence>